<comment type="caution">
    <text evidence="2">The sequence shown here is derived from an EMBL/GenBank/DDBJ whole genome shotgun (WGS) entry which is preliminary data.</text>
</comment>
<dbReference type="Gene3D" id="3.40.50.1460">
    <property type="match status" value="1"/>
</dbReference>
<gene>
    <name evidence="2" type="ORF">AAEO60_07355</name>
</gene>
<accession>A0ABU9IE76</accession>
<organism evidence="2 3">
    <name type="scientific">Aurantiacibacter gilvus</name>
    <dbReference type="NCBI Taxonomy" id="3139141"/>
    <lineage>
        <taxon>Bacteria</taxon>
        <taxon>Pseudomonadati</taxon>
        <taxon>Pseudomonadota</taxon>
        <taxon>Alphaproteobacteria</taxon>
        <taxon>Sphingomonadales</taxon>
        <taxon>Erythrobacteraceae</taxon>
        <taxon>Aurantiacibacter</taxon>
    </lineage>
</organism>
<dbReference type="RefSeq" id="WP_341673001.1">
    <property type="nucleotide sequence ID" value="NZ_JBBYHV010000001.1"/>
</dbReference>
<dbReference type="Proteomes" id="UP001497045">
    <property type="component" value="Unassembled WGS sequence"/>
</dbReference>
<sequence>MTVRFLAGVFSAATFFFATAAVAQSDTTADSLEPPPHVSPWPDLSTGQTQQQRAISYQLGPEMQRGMSARAMLADRRRLDAALASLTPHRRGQIDAYVLAAALDSDPVFAREAREAGRVLSRRYDAEGRTLVLAGPDGEDDSLPQGSITSLTIALAQFAELMDPAEDVLVLFTTSHGAQLGLAYHDGDNGYGILSPQRLRSILAELGLERRILILNACYAGVFVPHLQGDDTAIATAAAHNRSSFGCQPDNDWTYFGDALVNRELRQPQTFTEAVRAAQVHIVGWELADNLVPSLPQLSIGRNVAGWLNQLEARMPDTASEPVGRPAVSD</sequence>
<feature type="chain" id="PRO_5046709847" evidence="1">
    <location>
        <begin position="21"/>
        <end position="330"/>
    </location>
</feature>
<evidence type="ECO:0000313" key="2">
    <source>
        <dbReference type="EMBL" id="MEL1250482.1"/>
    </source>
</evidence>
<reference evidence="2 3" key="1">
    <citation type="submission" date="2024-04" db="EMBL/GenBank/DDBJ databases">
        <title>Aurantiacibacter sp. DGU6 16S ribosomal RNA gene Genome sequencing and assembly.</title>
        <authorList>
            <person name="Park S."/>
        </authorList>
    </citation>
    <scope>NUCLEOTIDE SEQUENCE [LARGE SCALE GENOMIC DNA]</scope>
    <source>
        <strain evidence="2 3">DGU6</strain>
    </source>
</reference>
<dbReference type="EMBL" id="JBBYHV010000001">
    <property type="protein sequence ID" value="MEL1250482.1"/>
    <property type="molecule type" value="Genomic_DNA"/>
</dbReference>
<keyword evidence="3" id="KW-1185">Reference proteome</keyword>
<evidence type="ECO:0000256" key="1">
    <source>
        <dbReference type="SAM" id="SignalP"/>
    </source>
</evidence>
<evidence type="ECO:0000313" key="3">
    <source>
        <dbReference type="Proteomes" id="UP001497045"/>
    </source>
</evidence>
<dbReference type="Pfam" id="PF01650">
    <property type="entry name" value="Peptidase_C13"/>
    <property type="match status" value="1"/>
</dbReference>
<dbReference type="InterPro" id="IPR001096">
    <property type="entry name" value="Peptidase_C13"/>
</dbReference>
<protein>
    <submittedName>
        <fullName evidence="2">C13 family peptidase</fullName>
    </submittedName>
</protein>
<feature type="signal peptide" evidence="1">
    <location>
        <begin position="1"/>
        <end position="20"/>
    </location>
</feature>
<proteinExistence type="predicted"/>
<name>A0ABU9IE76_9SPHN</name>
<keyword evidence="1" id="KW-0732">Signal</keyword>